<dbReference type="InterPro" id="IPR035906">
    <property type="entry name" value="MetI-like_sf"/>
</dbReference>
<dbReference type="Proteomes" id="UP000516957">
    <property type="component" value="Unassembled WGS sequence"/>
</dbReference>
<dbReference type="PANTHER" id="PTHR43848:SF2">
    <property type="entry name" value="PUTRESCINE TRANSPORT SYSTEM PERMEASE PROTEIN POTI"/>
    <property type="match status" value="1"/>
</dbReference>
<evidence type="ECO:0000313" key="11">
    <source>
        <dbReference type="Proteomes" id="UP000516957"/>
    </source>
</evidence>
<evidence type="ECO:0000256" key="1">
    <source>
        <dbReference type="ARBA" id="ARBA00004651"/>
    </source>
</evidence>
<evidence type="ECO:0000256" key="6">
    <source>
        <dbReference type="ARBA" id="ARBA00022989"/>
    </source>
</evidence>
<dbReference type="GO" id="GO:0005886">
    <property type="term" value="C:plasma membrane"/>
    <property type="evidence" value="ECO:0007669"/>
    <property type="project" value="UniProtKB-SubCell"/>
</dbReference>
<name>A0A7Y9JRT5_9ACTN</name>
<comment type="caution">
    <text evidence="10">The sequence shown here is derived from an EMBL/GenBank/DDBJ whole genome shotgun (WGS) entry which is preliminary data.</text>
</comment>
<dbReference type="PROSITE" id="PS50928">
    <property type="entry name" value="ABC_TM1"/>
    <property type="match status" value="1"/>
</dbReference>
<keyword evidence="7 8" id="KW-0472">Membrane</keyword>
<gene>
    <name evidence="10" type="ORF">BKA08_002834</name>
</gene>
<dbReference type="AlphaFoldDB" id="A0A7Y9JRT5"/>
<evidence type="ECO:0000256" key="2">
    <source>
        <dbReference type="ARBA" id="ARBA00007069"/>
    </source>
</evidence>
<keyword evidence="6 8" id="KW-1133">Transmembrane helix</keyword>
<feature type="transmembrane region" description="Helical" evidence="8">
    <location>
        <begin position="190"/>
        <end position="214"/>
    </location>
</feature>
<dbReference type="Pfam" id="PF00528">
    <property type="entry name" value="BPD_transp_1"/>
    <property type="match status" value="1"/>
</dbReference>
<dbReference type="InterPro" id="IPR051789">
    <property type="entry name" value="Bact_Polyamine_Transport"/>
</dbReference>
<dbReference type="PANTHER" id="PTHR43848">
    <property type="entry name" value="PUTRESCINE TRANSPORT SYSTEM PERMEASE PROTEIN POTI"/>
    <property type="match status" value="1"/>
</dbReference>
<dbReference type="EMBL" id="JACCBE010000001">
    <property type="protein sequence ID" value="NYD58596.1"/>
    <property type="molecule type" value="Genomic_DNA"/>
</dbReference>
<dbReference type="Gene3D" id="1.10.3720.10">
    <property type="entry name" value="MetI-like"/>
    <property type="match status" value="1"/>
</dbReference>
<dbReference type="GO" id="GO:0055085">
    <property type="term" value="P:transmembrane transport"/>
    <property type="evidence" value="ECO:0007669"/>
    <property type="project" value="InterPro"/>
</dbReference>
<evidence type="ECO:0000256" key="8">
    <source>
        <dbReference type="RuleBase" id="RU363032"/>
    </source>
</evidence>
<protein>
    <submittedName>
        <fullName evidence="10">Putative spermidine/putrescine transport system permease protein</fullName>
    </submittedName>
</protein>
<organism evidence="10 11">
    <name type="scientific">Nocardioides marinisabuli</name>
    <dbReference type="NCBI Taxonomy" id="419476"/>
    <lineage>
        <taxon>Bacteria</taxon>
        <taxon>Bacillati</taxon>
        <taxon>Actinomycetota</taxon>
        <taxon>Actinomycetes</taxon>
        <taxon>Propionibacteriales</taxon>
        <taxon>Nocardioidaceae</taxon>
        <taxon>Nocardioides</taxon>
    </lineage>
</organism>
<reference evidence="10 11" key="1">
    <citation type="submission" date="2020-07" db="EMBL/GenBank/DDBJ databases">
        <title>Sequencing the genomes of 1000 actinobacteria strains.</title>
        <authorList>
            <person name="Klenk H.-P."/>
        </authorList>
    </citation>
    <scope>NUCLEOTIDE SEQUENCE [LARGE SCALE GENOMIC DNA]</scope>
    <source>
        <strain evidence="10 11">DSM 18965</strain>
    </source>
</reference>
<keyword evidence="4" id="KW-1003">Cell membrane</keyword>
<feature type="transmembrane region" description="Helical" evidence="8">
    <location>
        <begin position="12"/>
        <end position="34"/>
    </location>
</feature>
<keyword evidence="5 8" id="KW-0812">Transmembrane</keyword>
<feature type="domain" description="ABC transmembrane type-1" evidence="9">
    <location>
        <begin position="65"/>
        <end position="255"/>
    </location>
</feature>
<evidence type="ECO:0000256" key="3">
    <source>
        <dbReference type="ARBA" id="ARBA00022448"/>
    </source>
</evidence>
<feature type="transmembrane region" description="Helical" evidence="8">
    <location>
        <begin position="234"/>
        <end position="255"/>
    </location>
</feature>
<dbReference type="CDD" id="cd06261">
    <property type="entry name" value="TM_PBP2"/>
    <property type="match status" value="1"/>
</dbReference>
<evidence type="ECO:0000256" key="7">
    <source>
        <dbReference type="ARBA" id="ARBA00023136"/>
    </source>
</evidence>
<dbReference type="SUPFAM" id="SSF161098">
    <property type="entry name" value="MetI-like"/>
    <property type="match status" value="1"/>
</dbReference>
<evidence type="ECO:0000259" key="9">
    <source>
        <dbReference type="PROSITE" id="PS50928"/>
    </source>
</evidence>
<proteinExistence type="inferred from homology"/>
<dbReference type="InterPro" id="IPR000515">
    <property type="entry name" value="MetI-like"/>
</dbReference>
<accession>A0A7Y9JRT5</accession>
<evidence type="ECO:0000256" key="5">
    <source>
        <dbReference type="ARBA" id="ARBA00022692"/>
    </source>
</evidence>
<feature type="transmembrane region" description="Helical" evidence="8">
    <location>
        <begin position="101"/>
        <end position="120"/>
    </location>
</feature>
<comment type="subcellular location">
    <subcellularLocation>
        <location evidence="1 8">Cell membrane</location>
        <topology evidence="1 8">Multi-pass membrane protein</topology>
    </subcellularLocation>
</comment>
<evidence type="ECO:0000256" key="4">
    <source>
        <dbReference type="ARBA" id="ARBA00022475"/>
    </source>
</evidence>
<feature type="transmembrane region" description="Helical" evidence="8">
    <location>
        <begin position="132"/>
        <end position="150"/>
    </location>
</feature>
<keyword evidence="3 8" id="KW-0813">Transport</keyword>
<comment type="similarity">
    <text evidence="2">Belongs to the binding-protein-dependent transport system permease family. CysTW subfamily.</text>
</comment>
<keyword evidence="11" id="KW-1185">Reference proteome</keyword>
<evidence type="ECO:0000313" key="10">
    <source>
        <dbReference type="EMBL" id="NYD58596.1"/>
    </source>
</evidence>
<dbReference type="RefSeq" id="WP_179616188.1">
    <property type="nucleotide sequence ID" value="NZ_CP059163.1"/>
</dbReference>
<feature type="transmembrane region" description="Helical" evidence="8">
    <location>
        <begin position="69"/>
        <end position="89"/>
    </location>
</feature>
<sequence length="266" mass="28408">MNLSLAARRTLAGVTVGVLALIYLPLFVVLVNSVNPSQTMTWPPSGVTFEWWRRAGQSAGAREALLTSVQVALIATAIALVLGTLLAMALQRYSFFGKHSVNLLVILPIALPGVVTGIALNNGFRGILGIDLSLWTIVVAHATFCIVTVFNNVQARLRRLGTSLEEASADLGAGVFTTFRLVTLPQMRSALLAGGMLAFALSFDEIIVTTFTAGGGANTLPIWILNNMFRPNQAPVVNVVAVVLIVVSIVPVWFAQRLSNDVDPSR</sequence>